<protein>
    <submittedName>
        <fullName evidence="5">AMP-binding protein</fullName>
    </submittedName>
</protein>
<dbReference type="Proteomes" id="UP000464593">
    <property type="component" value="Chromosome"/>
</dbReference>
<dbReference type="GO" id="GO:0006631">
    <property type="term" value="P:fatty acid metabolic process"/>
    <property type="evidence" value="ECO:0007669"/>
    <property type="project" value="TreeGrafter"/>
</dbReference>
<dbReference type="PANTHER" id="PTHR43201:SF5">
    <property type="entry name" value="MEDIUM-CHAIN ACYL-COA LIGASE ACSF2, MITOCHONDRIAL"/>
    <property type="match status" value="1"/>
</dbReference>
<dbReference type="InterPro" id="IPR045851">
    <property type="entry name" value="AMP-bd_C_sf"/>
</dbReference>
<feature type="domain" description="AMP-dependent synthetase/ligase" evidence="3">
    <location>
        <begin position="19"/>
        <end position="405"/>
    </location>
</feature>
<reference evidence="5 6" key="1">
    <citation type="submission" date="2019-05" db="EMBL/GenBank/DDBJ databases">
        <title>Complete genome sequence of Pseudomonas Pseudomonas resinovorans.</title>
        <authorList>
            <person name="Chen H.-P."/>
        </authorList>
    </citation>
    <scope>NUCLEOTIDE SEQUENCE [LARGE SCALE GENOMIC DNA]</scope>
    <source>
        <strain evidence="5 6">TCU-CK1</strain>
    </source>
</reference>
<evidence type="ECO:0000259" key="3">
    <source>
        <dbReference type="Pfam" id="PF00501"/>
    </source>
</evidence>
<evidence type="ECO:0000313" key="6">
    <source>
        <dbReference type="Proteomes" id="UP000464593"/>
    </source>
</evidence>
<evidence type="ECO:0000259" key="4">
    <source>
        <dbReference type="Pfam" id="PF13193"/>
    </source>
</evidence>
<dbReference type="PANTHER" id="PTHR43201">
    <property type="entry name" value="ACYL-COA SYNTHETASE"/>
    <property type="match status" value="1"/>
</dbReference>
<organism evidence="5 6">
    <name type="scientific">Pseudomonas monteilii</name>
    <dbReference type="NCBI Taxonomy" id="76759"/>
    <lineage>
        <taxon>Bacteria</taxon>
        <taxon>Pseudomonadati</taxon>
        <taxon>Pseudomonadota</taxon>
        <taxon>Gammaproteobacteria</taxon>
        <taxon>Pseudomonadales</taxon>
        <taxon>Pseudomonadaceae</taxon>
        <taxon>Pseudomonas</taxon>
    </lineage>
</organism>
<dbReference type="SUPFAM" id="SSF56801">
    <property type="entry name" value="Acetyl-CoA synthetase-like"/>
    <property type="match status" value="1"/>
</dbReference>
<evidence type="ECO:0000256" key="1">
    <source>
        <dbReference type="ARBA" id="ARBA00006432"/>
    </source>
</evidence>
<dbReference type="InterPro" id="IPR025110">
    <property type="entry name" value="AMP-bd_C"/>
</dbReference>
<name>A0AAE6V3X1_9PSED</name>
<accession>A0AAE6V3X1</accession>
<evidence type="ECO:0000256" key="2">
    <source>
        <dbReference type="ARBA" id="ARBA00022598"/>
    </source>
</evidence>
<evidence type="ECO:0000313" key="5">
    <source>
        <dbReference type="EMBL" id="QHB28807.1"/>
    </source>
</evidence>
<dbReference type="Gene3D" id="3.30.300.30">
    <property type="match status" value="1"/>
</dbReference>
<keyword evidence="2" id="KW-0436">Ligase</keyword>
<gene>
    <name evidence="5" type="ORF">TCK1_3461</name>
</gene>
<dbReference type="EMBL" id="CP040324">
    <property type="protein sequence ID" value="QHB28807.1"/>
    <property type="molecule type" value="Genomic_DNA"/>
</dbReference>
<dbReference type="Gene3D" id="3.40.50.12780">
    <property type="entry name" value="N-terminal domain of ligase-like"/>
    <property type="match status" value="1"/>
</dbReference>
<proteinExistence type="inferred from homology"/>
<dbReference type="AlphaFoldDB" id="A0AAE6V3X1"/>
<dbReference type="RefSeq" id="WP_159266421.1">
    <property type="nucleotide sequence ID" value="NZ_CP040324.1"/>
</dbReference>
<dbReference type="InterPro" id="IPR000873">
    <property type="entry name" value="AMP-dep_synth/lig_dom"/>
</dbReference>
<comment type="similarity">
    <text evidence="1">Belongs to the ATP-dependent AMP-binding enzyme family.</text>
</comment>
<feature type="domain" description="AMP-binding enzyme C-terminal" evidence="4">
    <location>
        <begin position="456"/>
        <end position="522"/>
    </location>
</feature>
<dbReference type="Pfam" id="PF00501">
    <property type="entry name" value="AMP-binding"/>
    <property type="match status" value="1"/>
</dbReference>
<sequence length="555" mass="60002">MTSRFDWCEVTTLGDLLVRGAQQHPDRVAVAFTDSCHTYAELYQGAVTIARGLHALGIQPGEHVGLMAANSPEFIEALFAIAFLGCVTVPLNARHKATELAYITTNANLVAILTTANAEEYVDFTSVFRTALPELSQQTDPTCLALTQAPLLRNTVLLRGDDRSGFLGRPAFDVLAGQVSAEDIEQLRRRVRVRDIAIIMYTSGTTAHPKGCMLSHEAMTRGPVDRASTRLAVAEHDVSWGAGPLFHIGSLAPFVGSIGAGGTYLTDHYFEAGRALKLLAEHHATVIWPWFPAIVQALIDHPDFDSANLKSIERVVLIGPKPMVERVQRLFPQAEVAQACGMTETAGIFALSNVDESPLSKATTQGRAVPGIEVKIASLDTGGVAAPGEVGEILVRGYCVMEGYYNDEAKTREAMDREGWLHTGDLYSATVDGSLVFSGRLKDMLKVGGENVAAIEIEAFLCEHPAVKLAEVVGSPDDRLDEVPIAFVELRAGHELQAAELIAFCNGRIASFKIPRAVYFMTSEQWPMSATKVDKRALRALIADAHSPQLLAQSS</sequence>
<dbReference type="Pfam" id="PF13193">
    <property type="entry name" value="AMP-binding_C"/>
    <property type="match status" value="1"/>
</dbReference>
<dbReference type="InterPro" id="IPR042099">
    <property type="entry name" value="ANL_N_sf"/>
</dbReference>
<dbReference type="GO" id="GO:0031956">
    <property type="term" value="F:medium-chain fatty acid-CoA ligase activity"/>
    <property type="evidence" value="ECO:0007669"/>
    <property type="project" value="TreeGrafter"/>
</dbReference>